<gene>
    <name evidence="9" type="ORF">PgNI_12203</name>
</gene>
<dbReference type="InterPro" id="IPR008259">
    <property type="entry name" value="FMN_hydac_DH_AS"/>
</dbReference>
<keyword evidence="8" id="KW-1185">Reference proteome</keyword>
<evidence type="ECO:0000313" key="9">
    <source>
        <dbReference type="RefSeq" id="XP_030977204.1"/>
    </source>
</evidence>
<comment type="cofactor">
    <cofactor evidence="1">
        <name>FMN</name>
        <dbReference type="ChEBI" id="CHEBI:58210"/>
    </cofactor>
</comment>
<evidence type="ECO:0000256" key="4">
    <source>
        <dbReference type="PIRSR" id="PIRSR000138-1"/>
    </source>
</evidence>
<reference evidence="9" key="2">
    <citation type="submission" date="2019-10" db="EMBL/GenBank/DDBJ databases">
        <authorList>
            <consortium name="NCBI Genome Project"/>
        </authorList>
    </citation>
    <scope>NUCLEOTIDE SEQUENCE</scope>
    <source>
        <strain evidence="9">NI907</strain>
    </source>
</reference>
<feature type="binding site" evidence="5">
    <location>
        <position position="154"/>
    </location>
    <ligand>
        <name>FMN</name>
        <dbReference type="ChEBI" id="CHEBI:58210"/>
    </ligand>
</feature>
<dbReference type="InterPro" id="IPR012133">
    <property type="entry name" value="Alpha-hydoxy_acid_DH_FMN"/>
</dbReference>
<dbReference type="PROSITE" id="PS00557">
    <property type="entry name" value="FMN_HYDROXY_ACID_DH_1"/>
    <property type="match status" value="1"/>
</dbReference>
<sequence length="396" mass="43552">MKCTFAVALLAVAASAERPWLNEPDTGLETFLMGSNWTTGTQPRLQDMRALPDFDFAARNTLTAQQYSFYRVAAAGEWSYRNNLEIWGKVRFRPRQLSDVTRVNETMRTTILGHEFSAPFFVAPAARGAYCDSEKGELNIVEAAAAEDILYIPSMYASKSIEDIAAAKATNGTLNGPQVIFQQLYTNNNLSVTWDIISRAEKAGSKAIVWTIDAPGDSTRHRAARYDTTNANAVTSALTWELLDEMRARTKLPIILKGITTVEDALMAVEKGVEGIYLSNHGGRQLEYSPSPLEIAYEIRRNAPQVFEQVEVLADSGVRYGSDVLKLLALGVKAVGLGRPIMYANCYKVPGVTKAMQIMKSEIAHDAAQAGVADLKKIGPKLINTRALEDTVFLMD</sequence>
<feature type="binding site" evidence="5">
    <location>
        <begin position="315"/>
        <end position="319"/>
    </location>
    <ligand>
        <name>FMN</name>
        <dbReference type="ChEBI" id="CHEBI:58210"/>
    </ligand>
</feature>
<dbReference type="PIRSF" id="PIRSF000138">
    <property type="entry name" value="Al-hdrx_acd_dh"/>
    <property type="match status" value="1"/>
</dbReference>
<keyword evidence="6" id="KW-0732">Signal</keyword>
<dbReference type="InterPro" id="IPR013785">
    <property type="entry name" value="Aldolase_TIM"/>
</dbReference>
<feature type="active site" description="Proton acceptor" evidence="4">
    <location>
        <position position="281"/>
    </location>
</feature>
<evidence type="ECO:0000256" key="5">
    <source>
        <dbReference type="PIRSR" id="PIRSR000138-2"/>
    </source>
</evidence>
<comment type="similarity">
    <text evidence="3">Belongs to the FMN-dependent alpha-hydroxy acid dehydrogenase family.</text>
</comment>
<feature type="binding site" evidence="5">
    <location>
        <position position="220"/>
    </location>
    <ligand>
        <name>glyoxylate</name>
        <dbReference type="ChEBI" id="CHEBI:36655"/>
    </ligand>
</feature>
<evidence type="ECO:0000259" key="7">
    <source>
        <dbReference type="PROSITE" id="PS51349"/>
    </source>
</evidence>
<keyword evidence="5" id="KW-0288">FMN</keyword>
<dbReference type="InterPro" id="IPR037396">
    <property type="entry name" value="FMN_HAD"/>
</dbReference>
<accession>A0A6P8AQP2</accession>
<evidence type="ECO:0000256" key="6">
    <source>
        <dbReference type="SAM" id="SignalP"/>
    </source>
</evidence>
<reference evidence="9" key="1">
    <citation type="journal article" date="2019" name="Mol. Biol. Evol.">
        <title>Blast fungal genomes show frequent chromosomal changes, gene gains and losses, and effector gene turnover.</title>
        <authorList>
            <person name="Gomez Luciano L.B."/>
            <person name="Jason Tsai I."/>
            <person name="Chuma I."/>
            <person name="Tosa Y."/>
            <person name="Chen Y.H."/>
            <person name="Li J.Y."/>
            <person name="Li M.Y."/>
            <person name="Jade Lu M.Y."/>
            <person name="Nakayashiki H."/>
            <person name="Li W.H."/>
        </authorList>
    </citation>
    <scope>NUCLEOTIDE SEQUENCE</scope>
    <source>
        <strain evidence="9">NI907</strain>
    </source>
</reference>
<dbReference type="OrthoDB" id="1925334at2759"/>
<dbReference type="Pfam" id="PF01070">
    <property type="entry name" value="FMN_dh"/>
    <property type="match status" value="2"/>
</dbReference>
<feature type="binding site" evidence="5">
    <location>
        <begin position="124"/>
        <end position="126"/>
    </location>
    <ligand>
        <name>FMN</name>
        <dbReference type="ChEBI" id="CHEBI:58210"/>
    </ligand>
</feature>
<feature type="binding site" evidence="5">
    <location>
        <position position="279"/>
    </location>
    <ligand>
        <name>FMN</name>
        <dbReference type="ChEBI" id="CHEBI:58210"/>
    </ligand>
</feature>
<protein>
    <recommendedName>
        <fullName evidence="7">FMN hydroxy acid dehydrogenase domain-containing protein</fullName>
    </recommendedName>
</protein>
<keyword evidence="2" id="KW-0560">Oxidoreductase</keyword>
<dbReference type="PANTHER" id="PTHR10578">
    <property type="entry name" value="S -2-HYDROXY-ACID OXIDASE-RELATED"/>
    <property type="match status" value="1"/>
</dbReference>
<evidence type="ECO:0000256" key="2">
    <source>
        <dbReference type="ARBA" id="ARBA00023002"/>
    </source>
</evidence>
<dbReference type="AlphaFoldDB" id="A0A6P8AQP2"/>
<dbReference type="GeneID" id="41967063"/>
<feature type="binding site" evidence="5">
    <location>
        <position position="284"/>
    </location>
    <ligand>
        <name>glyoxylate</name>
        <dbReference type="ChEBI" id="CHEBI:36655"/>
    </ligand>
</feature>
<evidence type="ECO:0000256" key="1">
    <source>
        <dbReference type="ARBA" id="ARBA00001917"/>
    </source>
</evidence>
<dbReference type="Gene3D" id="3.20.20.70">
    <property type="entry name" value="Aldolase class I"/>
    <property type="match status" value="1"/>
</dbReference>
<dbReference type="GO" id="GO:0016491">
    <property type="term" value="F:oxidoreductase activity"/>
    <property type="evidence" value="ECO:0007669"/>
    <property type="project" value="UniProtKB-KW"/>
</dbReference>
<evidence type="ECO:0000256" key="3">
    <source>
        <dbReference type="ARBA" id="ARBA00024042"/>
    </source>
</evidence>
<feature type="binding site" evidence="5">
    <location>
        <position position="257"/>
    </location>
    <ligand>
        <name>FMN</name>
        <dbReference type="ChEBI" id="CHEBI:58210"/>
    </ligand>
</feature>
<reference evidence="9" key="3">
    <citation type="submission" date="2025-08" db="UniProtKB">
        <authorList>
            <consortium name="RefSeq"/>
        </authorList>
    </citation>
    <scope>IDENTIFICATION</scope>
    <source>
        <strain evidence="9">NI907</strain>
    </source>
</reference>
<feature type="binding site" evidence="5">
    <location>
        <position position="183"/>
    </location>
    <ligand>
        <name>FMN</name>
        <dbReference type="ChEBI" id="CHEBI:58210"/>
    </ligand>
</feature>
<feature type="binding site" evidence="5">
    <location>
        <position position="211"/>
    </location>
    <ligand>
        <name>FMN</name>
        <dbReference type="ChEBI" id="CHEBI:58210"/>
    </ligand>
</feature>
<feature type="binding site" evidence="5">
    <location>
        <position position="281"/>
    </location>
    <ligand>
        <name>glyoxylate</name>
        <dbReference type="ChEBI" id="CHEBI:36655"/>
    </ligand>
</feature>
<organism evidence="8 9">
    <name type="scientific">Pyricularia grisea</name>
    <name type="common">Crabgrass-specific blast fungus</name>
    <name type="synonym">Magnaporthe grisea</name>
    <dbReference type="NCBI Taxonomy" id="148305"/>
    <lineage>
        <taxon>Eukaryota</taxon>
        <taxon>Fungi</taxon>
        <taxon>Dikarya</taxon>
        <taxon>Ascomycota</taxon>
        <taxon>Pezizomycotina</taxon>
        <taxon>Sordariomycetes</taxon>
        <taxon>Sordariomycetidae</taxon>
        <taxon>Magnaporthales</taxon>
        <taxon>Pyriculariaceae</taxon>
        <taxon>Pyricularia</taxon>
    </lineage>
</organism>
<dbReference type="GO" id="GO:0010181">
    <property type="term" value="F:FMN binding"/>
    <property type="evidence" value="ECO:0007669"/>
    <property type="project" value="InterPro"/>
</dbReference>
<keyword evidence="5" id="KW-0285">Flavoprotein</keyword>
<feature type="signal peptide" evidence="6">
    <location>
        <begin position="1"/>
        <end position="16"/>
    </location>
</feature>
<feature type="binding site" evidence="5">
    <location>
        <position position="185"/>
    </location>
    <ligand>
        <name>glyoxylate</name>
        <dbReference type="ChEBI" id="CHEBI:36655"/>
    </ligand>
</feature>
<dbReference type="PROSITE" id="PS51349">
    <property type="entry name" value="FMN_HYDROXY_ACID_DH_2"/>
    <property type="match status" value="1"/>
</dbReference>
<feature type="chain" id="PRO_5027887269" description="FMN hydroxy acid dehydrogenase domain-containing protein" evidence="6">
    <location>
        <begin position="17"/>
        <end position="396"/>
    </location>
</feature>
<dbReference type="KEGG" id="pgri:PgNI_12203"/>
<dbReference type="RefSeq" id="XP_030977204.1">
    <property type="nucleotide sequence ID" value="XM_031132158.1"/>
</dbReference>
<feature type="domain" description="FMN hydroxy acid dehydrogenase" evidence="7">
    <location>
        <begin position="43"/>
        <end position="388"/>
    </location>
</feature>
<proteinExistence type="inferred from homology"/>
<dbReference type="PANTHER" id="PTHR10578:SF140">
    <property type="entry name" value="FMN HYDROXY ACID DEHYDROGENASE DOMAIN-CONTAINING PROTEIN"/>
    <property type="match status" value="1"/>
</dbReference>
<dbReference type="InterPro" id="IPR000262">
    <property type="entry name" value="FMN-dep_DH"/>
</dbReference>
<evidence type="ECO:0000313" key="8">
    <source>
        <dbReference type="Proteomes" id="UP000515153"/>
    </source>
</evidence>
<name>A0A6P8AQP2_PYRGI</name>
<feature type="binding site" evidence="5">
    <location>
        <begin position="338"/>
        <end position="339"/>
    </location>
    <ligand>
        <name>FMN</name>
        <dbReference type="ChEBI" id="CHEBI:58210"/>
    </ligand>
</feature>
<dbReference type="SUPFAM" id="SSF51395">
    <property type="entry name" value="FMN-linked oxidoreductases"/>
    <property type="match status" value="1"/>
</dbReference>
<dbReference type="Proteomes" id="UP000515153">
    <property type="component" value="Unplaced"/>
</dbReference>